<feature type="domain" description="Metallo-beta-lactamase" evidence="1">
    <location>
        <begin position="11"/>
        <end position="169"/>
    </location>
</feature>
<dbReference type="Pfam" id="PF12706">
    <property type="entry name" value="Lactamase_B_2"/>
    <property type="match status" value="1"/>
</dbReference>
<dbReference type="Gene3D" id="3.60.15.10">
    <property type="entry name" value="Ribonuclease Z/Hydroxyacylglutathione hydrolase-like"/>
    <property type="match status" value="1"/>
</dbReference>
<proteinExistence type="predicted"/>
<comment type="caution">
    <text evidence="2">The sequence shown here is derived from an EMBL/GenBank/DDBJ whole genome shotgun (WGS) entry which is preliminary data.</text>
</comment>
<accession>A0ABT1SLH5</accession>
<dbReference type="InterPro" id="IPR001279">
    <property type="entry name" value="Metallo-B-lactamas"/>
</dbReference>
<dbReference type="Proteomes" id="UP001524435">
    <property type="component" value="Unassembled WGS sequence"/>
</dbReference>
<evidence type="ECO:0000313" key="2">
    <source>
        <dbReference type="EMBL" id="MCQ5121987.1"/>
    </source>
</evidence>
<evidence type="ECO:0000313" key="3">
    <source>
        <dbReference type="Proteomes" id="UP001524435"/>
    </source>
</evidence>
<keyword evidence="3" id="KW-1185">Reference proteome</keyword>
<reference evidence="2 3" key="1">
    <citation type="submission" date="2022-06" db="EMBL/GenBank/DDBJ databases">
        <title>Isolation of gut microbiota from human fecal samples.</title>
        <authorList>
            <person name="Pamer E.G."/>
            <person name="Barat B."/>
            <person name="Waligurski E."/>
            <person name="Medina S."/>
            <person name="Paddock L."/>
            <person name="Mostad J."/>
        </authorList>
    </citation>
    <scope>NUCLEOTIDE SEQUENCE [LARGE SCALE GENOMIC DNA]</scope>
    <source>
        <strain evidence="2 3">DFI.6.1</strain>
    </source>
</reference>
<dbReference type="PANTHER" id="PTHR47619">
    <property type="entry name" value="METALLO-HYDROLASE YYCJ-RELATED"/>
    <property type="match status" value="1"/>
</dbReference>
<sequence>MKFALLASGSRGNCCIIKHQDAQILIDCGTTRKYLHSCFAKLQYDYHQADALLVTHNHSDHISQIKLFQDHKKYGPEAIEEQEIQIVSPYEEFDVGSIHVQVLPMSHDVSCVGYVLHAGDEKLVYITDTGYIKAEVKPYIENADYYIFESNHDIELLMQTNRPVYVKQRIINDCGHLCNDESATILAQIIGDKTKEIVLAHISQEGNTRALALETLQACLQAHGIDSSRFKLHAAGQFEIYLGGKR</sequence>
<dbReference type="SUPFAM" id="SSF56281">
    <property type="entry name" value="Metallo-hydrolase/oxidoreductase"/>
    <property type="match status" value="1"/>
</dbReference>
<dbReference type="RefSeq" id="WP_102268920.1">
    <property type="nucleotide sequence ID" value="NZ_CALVCM010000014.1"/>
</dbReference>
<dbReference type="InterPro" id="IPR036866">
    <property type="entry name" value="RibonucZ/Hydroxyglut_hydro"/>
</dbReference>
<dbReference type="InterPro" id="IPR052533">
    <property type="entry name" value="WalJ/YycJ-like"/>
</dbReference>
<dbReference type="SMART" id="SM00849">
    <property type="entry name" value="Lactamase_B"/>
    <property type="match status" value="1"/>
</dbReference>
<dbReference type="PANTHER" id="PTHR47619:SF1">
    <property type="entry name" value="EXODEOXYRIBONUCLEASE WALJ"/>
    <property type="match status" value="1"/>
</dbReference>
<name>A0ABT1SLH5_9FIRM</name>
<gene>
    <name evidence="2" type="ORF">NE663_06915</name>
</gene>
<organism evidence="2 3">
    <name type="scientific">Massilicoli timonensis</name>
    <dbReference type="NCBI Taxonomy" id="2015901"/>
    <lineage>
        <taxon>Bacteria</taxon>
        <taxon>Bacillati</taxon>
        <taxon>Bacillota</taxon>
        <taxon>Erysipelotrichia</taxon>
        <taxon>Erysipelotrichales</taxon>
        <taxon>Erysipelotrichaceae</taxon>
        <taxon>Massilicoli</taxon>
    </lineage>
</organism>
<evidence type="ECO:0000259" key="1">
    <source>
        <dbReference type="SMART" id="SM00849"/>
    </source>
</evidence>
<dbReference type="EMBL" id="JANGCH010000008">
    <property type="protein sequence ID" value="MCQ5121987.1"/>
    <property type="molecule type" value="Genomic_DNA"/>
</dbReference>
<protein>
    <submittedName>
        <fullName evidence="2">MBL fold metallo-hydrolase</fullName>
    </submittedName>
</protein>